<dbReference type="InterPro" id="IPR010621">
    <property type="entry name" value="DUF1214"/>
</dbReference>
<gene>
    <name evidence="3" type="ORF">ENN47_00750</name>
</gene>
<evidence type="ECO:0000313" key="3">
    <source>
        <dbReference type="EMBL" id="HDP76720.1"/>
    </source>
</evidence>
<dbReference type="Pfam" id="PF06742">
    <property type="entry name" value="DUF1214"/>
    <property type="match status" value="1"/>
</dbReference>
<dbReference type="PANTHER" id="PTHR36509:SF2">
    <property type="entry name" value="BLL3101 PROTEIN"/>
    <property type="match status" value="1"/>
</dbReference>
<comment type="caution">
    <text evidence="3">The sequence shown here is derived from an EMBL/GenBank/DDBJ whole genome shotgun (WGS) entry which is preliminary data.</text>
</comment>
<dbReference type="InterPro" id="IPR037050">
    <property type="entry name" value="DUF1254_sf"/>
</dbReference>
<feature type="domain" description="DUF1254" evidence="2">
    <location>
        <begin position="54"/>
        <end position="187"/>
    </location>
</feature>
<dbReference type="InterPro" id="IPR037049">
    <property type="entry name" value="DUF1214_C_sf"/>
</dbReference>
<name>A0A7C1GRM2_9BACT</name>
<dbReference type="EMBL" id="DSBT01000023">
    <property type="protein sequence ID" value="HDP76720.1"/>
    <property type="molecule type" value="Genomic_DNA"/>
</dbReference>
<dbReference type="SUPFAM" id="SSF160935">
    <property type="entry name" value="VPA0735-like"/>
    <property type="match status" value="1"/>
</dbReference>
<organism evidence="3">
    <name type="scientific">Mesotoga infera</name>
    <dbReference type="NCBI Taxonomy" id="1236046"/>
    <lineage>
        <taxon>Bacteria</taxon>
        <taxon>Thermotogati</taxon>
        <taxon>Thermotogota</taxon>
        <taxon>Thermotogae</taxon>
        <taxon>Kosmotogales</taxon>
        <taxon>Kosmotogaceae</taxon>
        <taxon>Mesotoga</taxon>
    </lineage>
</organism>
<dbReference type="PANTHER" id="PTHR36509">
    <property type="entry name" value="BLL3101 PROTEIN"/>
    <property type="match status" value="1"/>
</dbReference>
<dbReference type="Gene3D" id="2.60.120.600">
    <property type="entry name" value="Domain of unknown function DUF1214, C-terminal domain"/>
    <property type="match status" value="1"/>
</dbReference>
<dbReference type="Gene3D" id="2.60.40.1610">
    <property type="entry name" value="Domain of unknown function DUF1254"/>
    <property type="match status" value="1"/>
</dbReference>
<accession>A0A7C1GRM2</accession>
<evidence type="ECO:0000259" key="1">
    <source>
        <dbReference type="Pfam" id="PF06742"/>
    </source>
</evidence>
<proteinExistence type="predicted"/>
<feature type="domain" description="DUF1214" evidence="1">
    <location>
        <begin position="325"/>
        <end position="435"/>
    </location>
</feature>
<evidence type="ECO:0000259" key="2">
    <source>
        <dbReference type="Pfam" id="PF06863"/>
    </source>
</evidence>
<dbReference type="AlphaFoldDB" id="A0A7C1GRM2"/>
<protein>
    <submittedName>
        <fullName evidence="3">DUF1254 domain-containing protein</fullName>
    </submittedName>
</protein>
<dbReference type="Proteomes" id="UP000886198">
    <property type="component" value="Unassembled WGS sequence"/>
</dbReference>
<dbReference type="InterPro" id="IPR010679">
    <property type="entry name" value="DUF1254"/>
</dbReference>
<sequence length="455" mass="50960">MILMLVLSAFALQQDLTNDPNEAKSLAKEAYVFAYPMLENYRTMYVQVTERGGFNSFTHVKSLFGPHSRLIVRSNNDTLYSSAWLDLRSEPIVVEIPPVPNRCFSFQFIDMYTHNFAYAGTRVTGSDPLTIMIAGPNWEGEVPSDVERVFVSEGNFVYCLVRTAVNSELPGDLEEVLEIQENYVLRPLSDFAGDVSPPLLDDFLLPFDQKAADSIGFIAYFNFLLGQLEIHPSEKDLIGSFSRIGIGPDYPFDPSSLTEPVREAIDSGIAEARASIYNPGSVLGTIRNGWTMSERIFGDRERMQGMYLVRAAAAHIGLFGNDLEEAYYPSCSVDSDGDLLDASRFNYKLSFSKEEMPPVDPRGFWSITMYDMDQMMVSNSLNRFSIGDRSELIYEEDGSLVLYLQHESPGPDKEANWLPAPDGLFTITMRIYIPAVAGLDPLYCPPAVKKSRLTD</sequence>
<reference evidence="3" key="1">
    <citation type="journal article" date="2020" name="mSystems">
        <title>Genome- and Community-Level Interaction Insights into Carbon Utilization and Element Cycling Functions of Hydrothermarchaeota in Hydrothermal Sediment.</title>
        <authorList>
            <person name="Zhou Z."/>
            <person name="Liu Y."/>
            <person name="Xu W."/>
            <person name="Pan J."/>
            <person name="Luo Z.H."/>
            <person name="Li M."/>
        </authorList>
    </citation>
    <scope>NUCLEOTIDE SEQUENCE [LARGE SCALE GENOMIC DNA]</scope>
    <source>
        <strain evidence="3">SpSt-1179</strain>
    </source>
</reference>
<dbReference type="Pfam" id="PF06863">
    <property type="entry name" value="DUF1254"/>
    <property type="match status" value="1"/>
</dbReference>